<feature type="transmembrane region" description="Helical" evidence="5">
    <location>
        <begin position="386"/>
        <end position="406"/>
    </location>
</feature>
<evidence type="ECO:0000256" key="1">
    <source>
        <dbReference type="ARBA" id="ARBA00004141"/>
    </source>
</evidence>
<dbReference type="InterPro" id="IPR020846">
    <property type="entry name" value="MFS_dom"/>
</dbReference>
<comment type="caution">
    <text evidence="7">The sequence shown here is derived from an EMBL/GenBank/DDBJ whole genome shotgun (WGS) entry which is preliminary data.</text>
</comment>
<feature type="transmembrane region" description="Helical" evidence="5">
    <location>
        <begin position="358"/>
        <end position="380"/>
    </location>
</feature>
<dbReference type="GO" id="GO:0022857">
    <property type="term" value="F:transmembrane transporter activity"/>
    <property type="evidence" value="ECO:0007669"/>
    <property type="project" value="InterPro"/>
</dbReference>
<dbReference type="InterPro" id="IPR050382">
    <property type="entry name" value="MFS_Na/Anion_cotransporter"/>
</dbReference>
<dbReference type="GO" id="GO:0016020">
    <property type="term" value="C:membrane"/>
    <property type="evidence" value="ECO:0007669"/>
    <property type="project" value="UniProtKB-SubCell"/>
</dbReference>
<feature type="transmembrane region" description="Helical" evidence="5">
    <location>
        <begin position="142"/>
        <end position="166"/>
    </location>
</feature>
<dbReference type="Proteomes" id="UP000037566">
    <property type="component" value="Unassembled WGS sequence"/>
</dbReference>
<keyword evidence="4 5" id="KW-0472">Membrane</keyword>
<feature type="domain" description="Major facilitator superfamily (MFS) profile" evidence="6">
    <location>
        <begin position="18"/>
        <end position="410"/>
    </location>
</feature>
<evidence type="ECO:0000256" key="4">
    <source>
        <dbReference type="ARBA" id="ARBA00023136"/>
    </source>
</evidence>
<dbReference type="PANTHER" id="PTHR11662:SF399">
    <property type="entry name" value="FI19708P1-RELATED"/>
    <property type="match status" value="1"/>
</dbReference>
<organism evidence="7 8">
    <name type="scientific">Komagataeibacter europaeus</name>
    <name type="common">Gluconacetobacter europaeus</name>
    <dbReference type="NCBI Taxonomy" id="33995"/>
    <lineage>
        <taxon>Bacteria</taxon>
        <taxon>Pseudomonadati</taxon>
        <taxon>Pseudomonadota</taxon>
        <taxon>Alphaproteobacteria</taxon>
        <taxon>Acetobacterales</taxon>
        <taxon>Acetobacteraceae</taxon>
        <taxon>Komagataeibacter</taxon>
    </lineage>
</organism>
<feature type="transmembrane region" description="Helical" evidence="5">
    <location>
        <begin position="54"/>
        <end position="76"/>
    </location>
</feature>
<evidence type="ECO:0000313" key="8">
    <source>
        <dbReference type="Proteomes" id="UP000037566"/>
    </source>
</evidence>
<keyword evidence="2 5" id="KW-0812">Transmembrane</keyword>
<evidence type="ECO:0000313" key="7">
    <source>
        <dbReference type="EMBL" id="KON63545.1"/>
    </source>
</evidence>
<dbReference type="InterPro" id="IPR036259">
    <property type="entry name" value="MFS_trans_sf"/>
</dbReference>
<dbReference type="PATRIC" id="fig|33995.3.peg.3270"/>
<dbReference type="STRING" id="33995.KOEU_29490"/>
<proteinExistence type="predicted"/>
<evidence type="ECO:0000256" key="3">
    <source>
        <dbReference type="ARBA" id="ARBA00022989"/>
    </source>
</evidence>
<dbReference type="AlphaFoldDB" id="A0A0M0EE82"/>
<sequence>MKQSVHNSSVVPGYRFVIYAMTVLMCVIGYGDRAVLAAGMPLIGQEFGLSTTQVGWVLSSFLWSYFILNLPAALLLDRFGPRVVGMFSVVLWSVAMILGALSGTLVQFLIARVLLGAGEAATFSLGNKVVDAWSPVQERSVMMTAFTCGIQIGLAAGAAVGAWLIMQYGWRVAFVVLGVVGCLWAAAWFVAYPAHDRSSTLAGGVSGGMGLSLRPLLRSRSFWCVVGAQCTGNYANFLMMTWVPTYLVSTLHMDLLHSGANTAICYLAAACLSMAGSRAGEWVLARSGNGIGARRRVVAFFLSLVMVVAALPLCTTALEIMGVLSLAMGAIIAALGTNMALLAELLVERHYLGSVTGFMLTFSNGIGILAPVATGYLVAATGNFHAVFYVTACIVLAGALTAWLGPRQMFHAAAGRDRAGNEVQQGAGS</sequence>
<protein>
    <submittedName>
        <fullName evidence="7">L-galactonate transporter</fullName>
    </submittedName>
</protein>
<evidence type="ECO:0000259" key="6">
    <source>
        <dbReference type="PROSITE" id="PS50850"/>
    </source>
</evidence>
<dbReference type="OrthoDB" id="272777at2"/>
<reference evidence="7" key="1">
    <citation type="submission" date="2015-08" db="EMBL/GenBank/DDBJ databases">
        <title>Draft genome sequence of Komagataeibacter europaeus CECT 8546 a cellulose producer strain from vinegar produced by the traditional method.</title>
        <authorList>
            <person name="Poehlein A."/>
            <person name="Valera M.J."/>
            <person name="Haack F.S."/>
            <person name="Mas A."/>
            <person name="Daniel R."/>
            <person name="Streit W.R."/>
            <person name="Mateo E."/>
        </authorList>
    </citation>
    <scope>NUCLEOTIDE SEQUENCE [LARGE SCALE GENOMIC DNA]</scope>
    <source>
        <strain evidence="7">CECT 8546</strain>
    </source>
</reference>
<feature type="transmembrane region" description="Helical" evidence="5">
    <location>
        <begin position="172"/>
        <end position="191"/>
    </location>
</feature>
<feature type="transmembrane region" description="Helical" evidence="5">
    <location>
        <begin position="324"/>
        <end position="346"/>
    </location>
</feature>
<feature type="transmembrane region" description="Helical" evidence="5">
    <location>
        <begin position="12"/>
        <end position="31"/>
    </location>
</feature>
<dbReference type="Pfam" id="PF07690">
    <property type="entry name" value="MFS_1"/>
    <property type="match status" value="1"/>
</dbReference>
<keyword evidence="3 5" id="KW-1133">Transmembrane helix</keyword>
<keyword evidence="8" id="KW-1185">Reference proteome</keyword>
<feature type="transmembrane region" description="Helical" evidence="5">
    <location>
        <begin position="255"/>
        <end position="276"/>
    </location>
</feature>
<dbReference type="InterPro" id="IPR011701">
    <property type="entry name" value="MFS"/>
</dbReference>
<evidence type="ECO:0000256" key="5">
    <source>
        <dbReference type="SAM" id="Phobius"/>
    </source>
</evidence>
<feature type="transmembrane region" description="Helical" evidence="5">
    <location>
        <begin position="83"/>
        <end position="103"/>
    </location>
</feature>
<dbReference type="SUPFAM" id="SSF103473">
    <property type="entry name" value="MFS general substrate transporter"/>
    <property type="match status" value="1"/>
</dbReference>
<feature type="transmembrane region" description="Helical" evidence="5">
    <location>
        <begin position="297"/>
        <end position="318"/>
    </location>
</feature>
<dbReference type="PROSITE" id="PS50850">
    <property type="entry name" value="MFS"/>
    <property type="match status" value="1"/>
</dbReference>
<dbReference type="PANTHER" id="PTHR11662">
    <property type="entry name" value="SOLUTE CARRIER FAMILY 17"/>
    <property type="match status" value="1"/>
</dbReference>
<dbReference type="Gene3D" id="1.20.1250.20">
    <property type="entry name" value="MFS general substrate transporter like domains"/>
    <property type="match status" value="2"/>
</dbReference>
<gene>
    <name evidence="7" type="primary">yjjL3</name>
    <name evidence="7" type="ORF">KOEU_29490</name>
</gene>
<evidence type="ECO:0000256" key="2">
    <source>
        <dbReference type="ARBA" id="ARBA00022692"/>
    </source>
</evidence>
<accession>A0A0M0EE82</accession>
<comment type="subcellular location">
    <subcellularLocation>
        <location evidence="1">Membrane</location>
        <topology evidence="1">Multi-pass membrane protein</topology>
    </subcellularLocation>
</comment>
<name>A0A0M0EE82_KOMEU</name>
<dbReference type="EMBL" id="LHUQ01000026">
    <property type="protein sequence ID" value="KON63545.1"/>
    <property type="molecule type" value="Genomic_DNA"/>
</dbReference>